<sequence length="278" mass="31067">MELIPCTELVPECSTLRNTMYSRGLPIGPKIPVTTLSEILRVEDLNIYSVGTSNSDLSIVVIYDIRGFNITQTRVFCDRLANEYSVHVVMPDFYRGTAAPSNSSLMMAWLADVNDWAKISKDLKTSAFCWGGLQTVRACSPLSALFFTGISIHGSSLTPAEVSQLQQPILFIAAGNDPALIPNISSAIEQSNMEISKKCEYETYSTMRYGFVAAGANYSNPENVNAITDVHKTVRNYLDKLRNLSVSFIYSCNVCVWFLFIKQRQKKVYNHSKTKTYC</sequence>
<dbReference type="InterPro" id="IPR029058">
    <property type="entry name" value="AB_hydrolase_fold"/>
</dbReference>
<evidence type="ECO:0000313" key="10">
    <source>
        <dbReference type="Proteomes" id="UP000663842"/>
    </source>
</evidence>
<reference evidence="9" key="1">
    <citation type="submission" date="2021-02" db="EMBL/GenBank/DDBJ databases">
        <authorList>
            <person name="Nowell W R."/>
        </authorList>
    </citation>
    <scope>NUCLEOTIDE SEQUENCE</scope>
</reference>
<accession>A0A819GMQ9</accession>
<dbReference type="Gene3D" id="3.40.50.1820">
    <property type="entry name" value="alpha/beta hydrolase"/>
    <property type="match status" value="1"/>
</dbReference>
<evidence type="ECO:0000313" key="8">
    <source>
        <dbReference type="EMBL" id="CAF3827742.1"/>
    </source>
</evidence>
<dbReference type="GO" id="GO:0005829">
    <property type="term" value="C:cytosol"/>
    <property type="evidence" value="ECO:0007669"/>
    <property type="project" value="UniProtKB-SubCell"/>
</dbReference>
<dbReference type="PANTHER" id="PTHR46812:SF1">
    <property type="entry name" value="CARBOXYMETHYLENEBUTENOLIDASE HOMOLOG"/>
    <property type="match status" value="1"/>
</dbReference>
<evidence type="ECO:0000256" key="4">
    <source>
        <dbReference type="ARBA" id="ARBA00022490"/>
    </source>
</evidence>
<keyword evidence="5" id="KW-0378">Hydrolase</keyword>
<evidence type="ECO:0000256" key="5">
    <source>
        <dbReference type="ARBA" id="ARBA00022801"/>
    </source>
</evidence>
<keyword evidence="6" id="KW-0472">Membrane</keyword>
<dbReference type="GO" id="GO:0016787">
    <property type="term" value="F:hydrolase activity"/>
    <property type="evidence" value="ECO:0007669"/>
    <property type="project" value="UniProtKB-KW"/>
</dbReference>
<keyword evidence="4" id="KW-0963">Cytoplasm</keyword>
<evidence type="ECO:0000313" key="11">
    <source>
        <dbReference type="Proteomes" id="UP000663866"/>
    </source>
</evidence>
<evidence type="ECO:0000256" key="1">
    <source>
        <dbReference type="ARBA" id="ARBA00004514"/>
    </source>
</evidence>
<evidence type="ECO:0000259" key="7">
    <source>
        <dbReference type="Pfam" id="PF01738"/>
    </source>
</evidence>
<comment type="subcellular location">
    <subcellularLocation>
        <location evidence="1">Cytoplasm</location>
        <location evidence="1">Cytosol</location>
    </subcellularLocation>
</comment>
<keyword evidence="6" id="KW-0812">Transmembrane</keyword>
<evidence type="ECO:0000256" key="6">
    <source>
        <dbReference type="SAM" id="Phobius"/>
    </source>
</evidence>
<proteinExistence type="inferred from homology"/>
<keyword evidence="6" id="KW-1133">Transmembrane helix</keyword>
<gene>
    <name evidence="8" type="ORF">OVN521_LOCUS5455</name>
    <name evidence="9" type="ORF">UXM345_LOCUS9695</name>
</gene>
<dbReference type="PANTHER" id="PTHR46812">
    <property type="entry name" value="CARBOXYMETHYLENEBUTENOLIDASE HOMOLOG"/>
    <property type="match status" value="1"/>
</dbReference>
<evidence type="ECO:0000313" key="9">
    <source>
        <dbReference type="EMBL" id="CAF3885190.1"/>
    </source>
</evidence>
<feature type="domain" description="Dienelactone hydrolase" evidence="7">
    <location>
        <begin position="56"/>
        <end position="236"/>
    </location>
</feature>
<evidence type="ECO:0000256" key="3">
    <source>
        <dbReference type="ARBA" id="ARBA00014180"/>
    </source>
</evidence>
<comment type="similarity">
    <text evidence="2">Belongs to the dienelactone hydrolase family.</text>
</comment>
<keyword evidence="11" id="KW-1185">Reference proteome</keyword>
<evidence type="ECO:0000256" key="2">
    <source>
        <dbReference type="ARBA" id="ARBA00008456"/>
    </source>
</evidence>
<comment type="caution">
    <text evidence="9">The sequence shown here is derived from an EMBL/GenBank/DDBJ whole genome shotgun (WGS) entry which is preliminary data.</text>
</comment>
<dbReference type="Proteomes" id="UP000663842">
    <property type="component" value="Unassembled WGS sequence"/>
</dbReference>
<dbReference type="EMBL" id="CAJOBG010000544">
    <property type="protein sequence ID" value="CAF3827742.1"/>
    <property type="molecule type" value="Genomic_DNA"/>
</dbReference>
<protein>
    <recommendedName>
        <fullName evidence="3">Carboxymethylenebutenolidase homolog</fullName>
    </recommendedName>
</protein>
<dbReference type="InterPro" id="IPR002925">
    <property type="entry name" value="Dienelactn_hydro"/>
</dbReference>
<dbReference type="InterPro" id="IPR042946">
    <property type="entry name" value="CMBL"/>
</dbReference>
<dbReference type="SUPFAM" id="SSF53474">
    <property type="entry name" value="alpha/beta-Hydrolases"/>
    <property type="match status" value="1"/>
</dbReference>
<dbReference type="EMBL" id="CAJOBF010000894">
    <property type="protein sequence ID" value="CAF3885190.1"/>
    <property type="molecule type" value="Genomic_DNA"/>
</dbReference>
<name>A0A819GMQ9_9BILA</name>
<dbReference type="Proteomes" id="UP000663866">
    <property type="component" value="Unassembled WGS sequence"/>
</dbReference>
<dbReference type="AlphaFoldDB" id="A0A819GMQ9"/>
<organism evidence="9 10">
    <name type="scientific">Rotaria magnacalcarata</name>
    <dbReference type="NCBI Taxonomy" id="392030"/>
    <lineage>
        <taxon>Eukaryota</taxon>
        <taxon>Metazoa</taxon>
        <taxon>Spiralia</taxon>
        <taxon>Gnathifera</taxon>
        <taxon>Rotifera</taxon>
        <taxon>Eurotatoria</taxon>
        <taxon>Bdelloidea</taxon>
        <taxon>Philodinida</taxon>
        <taxon>Philodinidae</taxon>
        <taxon>Rotaria</taxon>
    </lineage>
</organism>
<dbReference type="Pfam" id="PF01738">
    <property type="entry name" value="DLH"/>
    <property type="match status" value="1"/>
</dbReference>
<feature type="transmembrane region" description="Helical" evidence="6">
    <location>
        <begin position="244"/>
        <end position="261"/>
    </location>
</feature>